<dbReference type="PANTHER" id="PTHR14187:SF5">
    <property type="entry name" value="HEAT SHOCK 70 KDA PROTEIN 12A"/>
    <property type="match status" value="1"/>
</dbReference>
<comment type="caution">
    <text evidence="2">The sequence shown here is derived from an EMBL/GenBank/DDBJ whole genome shotgun (WGS) entry which is preliminary data.</text>
</comment>
<accession>A0A1Y2HQI5</accession>
<reference evidence="2 3" key="1">
    <citation type="submission" date="2016-07" db="EMBL/GenBank/DDBJ databases">
        <title>Pervasive Adenine N6-methylation of Active Genes in Fungi.</title>
        <authorList>
            <consortium name="DOE Joint Genome Institute"/>
            <person name="Mondo S.J."/>
            <person name="Dannebaum R.O."/>
            <person name="Kuo R.C."/>
            <person name="Labutti K."/>
            <person name="Haridas S."/>
            <person name="Kuo A."/>
            <person name="Salamov A."/>
            <person name="Ahrendt S.R."/>
            <person name="Lipzen A."/>
            <person name="Sullivan W."/>
            <person name="Andreopoulos W.B."/>
            <person name="Clum A."/>
            <person name="Lindquist E."/>
            <person name="Daum C."/>
            <person name="Ramamoorthy G.K."/>
            <person name="Gryganskyi A."/>
            <person name="Culley D."/>
            <person name="Magnuson J.K."/>
            <person name="James T.Y."/>
            <person name="O'Malley M.A."/>
            <person name="Stajich J.E."/>
            <person name="Spatafora J.W."/>
            <person name="Visel A."/>
            <person name="Grigoriev I.V."/>
        </authorList>
    </citation>
    <scope>NUCLEOTIDE SEQUENCE [LARGE SCALE GENOMIC DNA]</scope>
    <source>
        <strain evidence="2 3">PL171</strain>
    </source>
</reference>
<dbReference type="InterPro" id="IPR043129">
    <property type="entry name" value="ATPase_NBD"/>
</dbReference>
<evidence type="ECO:0000313" key="2">
    <source>
        <dbReference type="EMBL" id="ORZ36867.1"/>
    </source>
</evidence>
<feature type="compositionally biased region" description="Low complexity" evidence="1">
    <location>
        <begin position="118"/>
        <end position="130"/>
    </location>
</feature>
<evidence type="ECO:0008006" key="4">
    <source>
        <dbReference type="Google" id="ProtNLM"/>
    </source>
</evidence>
<organism evidence="2 3">
    <name type="scientific">Catenaria anguillulae PL171</name>
    <dbReference type="NCBI Taxonomy" id="765915"/>
    <lineage>
        <taxon>Eukaryota</taxon>
        <taxon>Fungi</taxon>
        <taxon>Fungi incertae sedis</taxon>
        <taxon>Blastocladiomycota</taxon>
        <taxon>Blastocladiomycetes</taxon>
        <taxon>Blastocladiales</taxon>
        <taxon>Catenariaceae</taxon>
        <taxon>Catenaria</taxon>
    </lineage>
</organism>
<feature type="compositionally biased region" description="Low complexity" evidence="1">
    <location>
        <begin position="12"/>
        <end position="36"/>
    </location>
</feature>
<feature type="compositionally biased region" description="Pro residues" evidence="1">
    <location>
        <begin position="190"/>
        <end position="199"/>
    </location>
</feature>
<dbReference type="EMBL" id="MCFL01000015">
    <property type="protein sequence ID" value="ORZ36867.1"/>
    <property type="molecule type" value="Genomic_DNA"/>
</dbReference>
<feature type="compositionally biased region" description="Polar residues" evidence="1">
    <location>
        <begin position="132"/>
        <end position="141"/>
    </location>
</feature>
<proteinExistence type="predicted"/>
<feature type="compositionally biased region" description="Basic residues" evidence="1">
    <location>
        <begin position="1"/>
        <end position="11"/>
    </location>
</feature>
<feature type="region of interest" description="Disordered" evidence="1">
    <location>
        <begin position="52"/>
        <end position="103"/>
    </location>
</feature>
<gene>
    <name evidence="2" type="ORF">BCR44DRAFT_1431906</name>
</gene>
<dbReference type="Proteomes" id="UP000193411">
    <property type="component" value="Unassembled WGS sequence"/>
</dbReference>
<protein>
    <recommendedName>
        <fullName evidence="4">Hsp70 protein-domain-containing protein</fullName>
    </recommendedName>
</protein>
<name>A0A1Y2HQI5_9FUNG</name>
<dbReference type="SUPFAM" id="SSF53067">
    <property type="entry name" value="Actin-like ATPase domain"/>
    <property type="match status" value="2"/>
</dbReference>
<feature type="compositionally biased region" description="Gly residues" evidence="1">
    <location>
        <begin position="200"/>
        <end position="211"/>
    </location>
</feature>
<dbReference type="Gene3D" id="3.90.640.10">
    <property type="entry name" value="Actin, Chain A, domain 4"/>
    <property type="match status" value="1"/>
</dbReference>
<feature type="region of interest" description="Disordered" evidence="1">
    <location>
        <begin position="1"/>
        <end position="40"/>
    </location>
</feature>
<dbReference type="PANTHER" id="PTHR14187">
    <property type="entry name" value="ALPHA KINASE/ELONGATION FACTOR 2 KINASE"/>
    <property type="match status" value="1"/>
</dbReference>
<dbReference type="Gene3D" id="3.30.420.40">
    <property type="match status" value="2"/>
</dbReference>
<feature type="region of interest" description="Disordered" evidence="1">
    <location>
        <begin position="156"/>
        <end position="221"/>
    </location>
</feature>
<sequence>MKLPWSKKKTKSTASLGSTASGSASSGPSSPYGSSSNVVTPNSVFVSDLASVLPTPTPVNTHSSGGAQSSTTSASNPNHGQGQQGLSPASPYPGNLYYAPSQHQPNNGYPYTAAPAAGAGAGMSSPIASPVTHPNHTVSPQTSMYFAQPATATSNPYAANNNGSGLDPSSRPASSVNIGGAEWPLFDMPNTPPPPPPPGTGGYVGAGGSGGRVKTHSTGGSSTTAVMYATTSTNVEQDVPPCRYVVGLDFGTTQTGFGFCRVSNKKNSQPEIIANELWENQPQGTFSCKTPTILSYSTQDRSRKLFSWTAKMQGIDVQFERIERVKLCLEESIPDNMKPTLPEGLTAVDVIADFLAWIREELLKMIQQRYPMDRNLEARDFLFCFTVPVGWSHKAHESLRRSAHKAGLIETVNSKHLIFCYEPEAAALACVHESDYDIEPGSKMLVVDCGGGTVDLFLATLDENNDLEELTMSDGRFLGATRVDANFWNLIRQKIGLTAFERFKSKAEFRQYYTEMEWKWEYFKRQFTGKLHDAFMIQLPQPLLKIMPTEKVNDLQNGDLYLTETEVKGLFDPVINEIIEVTKLQLQQARESGIGRINYLYVVGGFGCNAYVRKRVTEDPEIARSVDYPMLPRRPEAAVLRGAVWCAMNYQNIKSRKARKTIGIGVLRRFDPSRDQPSEIMTYDPAAPNDITRAHVSKSVFVYTVKGQSVAFNARYIRSGFCVKSPEQQIVNICIWGSDKAPAPGSTRLETEDCELIGTISIQLPPEGKITGQPPRFTIEISYGRVELGVRVINEATGQSWSQFLNHGHFDIRGQ</sequence>
<keyword evidence="3" id="KW-1185">Reference proteome</keyword>
<dbReference type="AlphaFoldDB" id="A0A1Y2HQI5"/>
<evidence type="ECO:0000256" key="1">
    <source>
        <dbReference type="SAM" id="MobiDB-lite"/>
    </source>
</evidence>
<feature type="compositionally biased region" description="Low complexity" evidence="1">
    <location>
        <begin position="63"/>
        <end position="75"/>
    </location>
</feature>
<feature type="compositionally biased region" description="Polar residues" evidence="1">
    <location>
        <begin position="76"/>
        <end position="87"/>
    </location>
</feature>
<dbReference type="OrthoDB" id="2963168at2759"/>
<evidence type="ECO:0000313" key="3">
    <source>
        <dbReference type="Proteomes" id="UP000193411"/>
    </source>
</evidence>
<feature type="region of interest" description="Disordered" evidence="1">
    <location>
        <begin position="118"/>
        <end position="141"/>
    </location>
</feature>
<dbReference type="STRING" id="765915.A0A1Y2HQI5"/>